<accession>A0AAE0KVH6</accession>
<reference evidence="2 3" key="1">
    <citation type="journal article" date="2015" name="Genome Biol. Evol.">
        <title>Comparative Genomics of a Bacterivorous Green Alga Reveals Evolutionary Causalities and Consequences of Phago-Mixotrophic Mode of Nutrition.</title>
        <authorList>
            <person name="Burns J.A."/>
            <person name="Paasch A."/>
            <person name="Narechania A."/>
            <person name="Kim E."/>
        </authorList>
    </citation>
    <scope>NUCLEOTIDE SEQUENCE [LARGE SCALE GENOMIC DNA]</scope>
    <source>
        <strain evidence="2 3">PLY_AMNH</strain>
    </source>
</reference>
<feature type="region of interest" description="Disordered" evidence="1">
    <location>
        <begin position="55"/>
        <end position="89"/>
    </location>
</feature>
<sequence>MEAFDRIMIFIGPDRYIRVEYDEDLIAWTEGNEENTAWQDAWQPEQAEERARRVESATARAERMRTSAGRRVRPRMDEKIEDAEGGTSVISSGGIVRRPRLLVL</sequence>
<dbReference type="EMBL" id="LGRX02016339">
    <property type="protein sequence ID" value="KAK3262278.1"/>
    <property type="molecule type" value="Genomic_DNA"/>
</dbReference>
<evidence type="ECO:0000313" key="2">
    <source>
        <dbReference type="EMBL" id="KAK3262278.1"/>
    </source>
</evidence>
<evidence type="ECO:0000256" key="1">
    <source>
        <dbReference type="SAM" id="MobiDB-lite"/>
    </source>
</evidence>
<evidence type="ECO:0000313" key="3">
    <source>
        <dbReference type="Proteomes" id="UP001190700"/>
    </source>
</evidence>
<keyword evidence="3" id="KW-1185">Reference proteome</keyword>
<protein>
    <submittedName>
        <fullName evidence="2">Uncharacterized protein</fullName>
    </submittedName>
</protein>
<gene>
    <name evidence="2" type="ORF">CYMTET_28858</name>
</gene>
<proteinExistence type="predicted"/>
<comment type="caution">
    <text evidence="2">The sequence shown here is derived from an EMBL/GenBank/DDBJ whole genome shotgun (WGS) entry which is preliminary data.</text>
</comment>
<feature type="compositionally biased region" description="Basic and acidic residues" evidence="1">
    <location>
        <begin position="55"/>
        <end position="65"/>
    </location>
</feature>
<dbReference type="AlphaFoldDB" id="A0AAE0KVH6"/>
<organism evidence="2 3">
    <name type="scientific">Cymbomonas tetramitiformis</name>
    <dbReference type="NCBI Taxonomy" id="36881"/>
    <lineage>
        <taxon>Eukaryota</taxon>
        <taxon>Viridiplantae</taxon>
        <taxon>Chlorophyta</taxon>
        <taxon>Pyramimonadophyceae</taxon>
        <taxon>Pyramimonadales</taxon>
        <taxon>Pyramimonadaceae</taxon>
        <taxon>Cymbomonas</taxon>
    </lineage>
</organism>
<name>A0AAE0KVH6_9CHLO</name>
<dbReference type="Proteomes" id="UP001190700">
    <property type="component" value="Unassembled WGS sequence"/>
</dbReference>